<keyword evidence="2 6" id="KW-0812">Transmembrane</keyword>
<dbReference type="GO" id="GO:0016020">
    <property type="term" value="C:membrane"/>
    <property type="evidence" value="ECO:0007669"/>
    <property type="project" value="UniProtKB-SubCell"/>
</dbReference>
<proteinExistence type="predicted"/>
<accession>A0AA38R640</accession>
<evidence type="ECO:0000256" key="5">
    <source>
        <dbReference type="SAM" id="MobiDB-lite"/>
    </source>
</evidence>
<dbReference type="PANTHER" id="PTHR31465:SF13">
    <property type="entry name" value="RTA1 DOMAIN PROTEIN-RELATED"/>
    <property type="match status" value="1"/>
</dbReference>
<sequence>MAENGRYVEGSIWFFAPNKGAPVFFAVAFLASGIVHTWQNTRYKSWKLAGLFVLCAALFVAGFIVREVGAFNFGNLDVYIASICLVYAAPPLYELCNYQILGRILYYTPHLAPIHPGRVLTTFAAISAVVEALSGNGASLSSNQSAPQQTQDTGHALLKAALLMQIFVIVAFMTLAGVFHVRCKRAGIQSAKLYGPLTTLYISTGLVTVRTIYRIVEYFSIAELHYGPGLDPMSLSPLIRYEWFFYVFEATLMLCNTVLWNVRHPRRYLPASTKIYLDKDNVTEITGPGYKDSRNFLATLFDPFDIYGLIKGRDRETAFWENNRTEGPETKDGPKKDESKTVAEQDAARVV</sequence>
<comment type="subcellular location">
    <subcellularLocation>
        <location evidence="1">Membrane</location>
        <topology evidence="1">Multi-pass membrane protein</topology>
    </subcellularLocation>
</comment>
<evidence type="ECO:0000256" key="3">
    <source>
        <dbReference type="ARBA" id="ARBA00022989"/>
    </source>
</evidence>
<dbReference type="AlphaFoldDB" id="A0AA38R640"/>
<evidence type="ECO:0000313" key="8">
    <source>
        <dbReference type="Proteomes" id="UP001174694"/>
    </source>
</evidence>
<name>A0AA38R640_9PEZI</name>
<dbReference type="Pfam" id="PF04479">
    <property type="entry name" value="RTA1"/>
    <property type="match status" value="1"/>
</dbReference>
<dbReference type="EMBL" id="JANBVO010000041">
    <property type="protein sequence ID" value="KAJ9134794.1"/>
    <property type="molecule type" value="Genomic_DNA"/>
</dbReference>
<gene>
    <name evidence="7" type="ORF">NKR23_g9975</name>
</gene>
<evidence type="ECO:0000256" key="1">
    <source>
        <dbReference type="ARBA" id="ARBA00004141"/>
    </source>
</evidence>
<keyword evidence="8" id="KW-1185">Reference proteome</keyword>
<keyword evidence="4 6" id="KW-0472">Membrane</keyword>
<feature type="transmembrane region" description="Helical" evidence="6">
    <location>
        <begin position="20"/>
        <end position="38"/>
    </location>
</feature>
<comment type="caution">
    <text evidence="7">The sequence shown here is derived from an EMBL/GenBank/DDBJ whole genome shotgun (WGS) entry which is preliminary data.</text>
</comment>
<organism evidence="7 8">
    <name type="scientific">Pleurostoma richardsiae</name>
    <dbReference type="NCBI Taxonomy" id="41990"/>
    <lineage>
        <taxon>Eukaryota</taxon>
        <taxon>Fungi</taxon>
        <taxon>Dikarya</taxon>
        <taxon>Ascomycota</taxon>
        <taxon>Pezizomycotina</taxon>
        <taxon>Sordariomycetes</taxon>
        <taxon>Sordariomycetidae</taxon>
        <taxon>Calosphaeriales</taxon>
        <taxon>Pleurostomataceae</taxon>
        <taxon>Pleurostoma</taxon>
    </lineage>
</organism>
<evidence type="ECO:0000313" key="7">
    <source>
        <dbReference type="EMBL" id="KAJ9134794.1"/>
    </source>
</evidence>
<feature type="transmembrane region" description="Helical" evidence="6">
    <location>
        <begin position="193"/>
        <end position="213"/>
    </location>
</feature>
<feature type="transmembrane region" description="Helical" evidence="6">
    <location>
        <begin position="160"/>
        <end position="181"/>
    </location>
</feature>
<evidence type="ECO:0000256" key="4">
    <source>
        <dbReference type="ARBA" id="ARBA00023136"/>
    </source>
</evidence>
<feature type="transmembrane region" description="Helical" evidence="6">
    <location>
        <begin position="45"/>
        <end position="66"/>
    </location>
</feature>
<feature type="transmembrane region" description="Helical" evidence="6">
    <location>
        <begin position="243"/>
        <end position="262"/>
    </location>
</feature>
<dbReference type="InterPro" id="IPR007568">
    <property type="entry name" value="RTA1"/>
</dbReference>
<dbReference type="Proteomes" id="UP001174694">
    <property type="component" value="Unassembled WGS sequence"/>
</dbReference>
<protein>
    <submittedName>
        <fullName evidence="7">RTA-like protein</fullName>
    </submittedName>
</protein>
<evidence type="ECO:0000256" key="2">
    <source>
        <dbReference type="ARBA" id="ARBA00022692"/>
    </source>
</evidence>
<keyword evidence="3 6" id="KW-1133">Transmembrane helix</keyword>
<evidence type="ECO:0000256" key="6">
    <source>
        <dbReference type="SAM" id="Phobius"/>
    </source>
</evidence>
<dbReference type="PANTHER" id="PTHR31465">
    <property type="entry name" value="PROTEIN RTA1-RELATED"/>
    <property type="match status" value="1"/>
</dbReference>
<reference evidence="7" key="1">
    <citation type="submission" date="2022-07" db="EMBL/GenBank/DDBJ databases">
        <title>Fungi with potential for degradation of polypropylene.</title>
        <authorList>
            <person name="Gostincar C."/>
        </authorList>
    </citation>
    <scope>NUCLEOTIDE SEQUENCE</scope>
    <source>
        <strain evidence="7">EXF-13308</strain>
    </source>
</reference>
<feature type="region of interest" description="Disordered" evidence="5">
    <location>
        <begin position="320"/>
        <end position="351"/>
    </location>
</feature>